<dbReference type="RefSeq" id="WP_058934939.1">
    <property type="nucleotide sequence ID" value="NZ_CP013729.1"/>
</dbReference>
<dbReference type="EMBL" id="CP013729">
    <property type="protein sequence ID" value="ALV06701.1"/>
    <property type="molecule type" value="Genomic_DNA"/>
</dbReference>
<sequence length="162" mass="18113">MTLTELTLADAISVVGRMRDRDRECVRELVGEISDDDFAIDRYRSYGPAWALRDEAGMPWAIGGLTLVSGWTGVLWLVVADGLPLQSWRKLVRHTRTILVNAMDPLNEHGRRRVEAHVLASWPQAQALVAQVGMEHEGTRRAAGSTGADIQIWAKVREQQEN</sequence>
<dbReference type="KEGG" id="rdp:RD2015_2229"/>
<name>A0A0U3MDK0_9BURK</name>
<evidence type="ECO:0000313" key="1">
    <source>
        <dbReference type="EMBL" id="ALV06701.1"/>
    </source>
</evidence>
<keyword evidence="2" id="KW-1185">Reference proteome</keyword>
<evidence type="ECO:0000313" key="2">
    <source>
        <dbReference type="Proteomes" id="UP000060699"/>
    </source>
</evidence>
<protein>
    <submittedName>
        <fullName evidence="1">Uncharacterized protein</fullName>
    </submittedName>
</protein>
<reference evidence="1 2" key="1">
    <citation type="submission" date="2015-12" db="EMBL/GenBank/DDBJ databases">
        <title>Complete genome of Roseateles depolymerans KCTC 42856.</title>
        <authorList>
            <person name="Kim K.M."/>
        </authorList>
    </citation>
    <scope>NUCLEOTIDE SEQUENCE [LARGE SCALE GENOMIC DNA]</scope>
    <source>
        <strain evidence="1 2">KCTC 42856</strain>
    </source>
</reference>
<dbReference type="OrthoDB" id="7906945at2"/>
<accession>A0A0U3MDK0</accession>
<gene>
    <name evidence="1" type="ORF">RD2015_2229</name>
</gene>
<proteinExistence type="predicted"/>
<dbReference type="AlphaFoldDB" id="A0A0U3MDK0"/>
<dbReference type="Proteomes" id="UP000060699">
    <property type="component" value="Chromosome"/>
</dbReference>
<dbReference type="STRING" id="76731.RD2015_2229"/>
<organism evidence="1 2">
    <name type="scientific">Roseateles depolymerans</name>
    <dbReference type="NCBI Taxonomy" id="76731"/>
    <lineage>
        <taxon>Bacteria</taxon>
        <taxon>Pseudomonadati</taxon>
        <taxon>Pseudomonadota</taxon>
        <taxon>Betaproteobacteria</taxon>
        <taxon>Burkholderiales</taxon>
        <taxon>Sphaerotilaceae</taxon>
        <taxon>Roseateles</taxon>
    </lineage>
</organism>